<accession>A0A939IN13</accession>
<keyword evidence="1" id="KW-0489">Methyltransferase</keyword>
<evidence type="ECO:0000313" key="2">
    <source>
        <dbReference type="Proteomes" id="UP000664654"/>
    </source>
</evidence>
<organism evidence="1 2">
    <name type="scientific">Bowmanella dokdonensis</name>
    <dbReference type="NCBI Taxonomy" id="751969"/>
    <lineage>
        <taxon>Bacteria</taxon>
        <taxon>Pseudomonadati</taxon>
        <taxon>Pseudomonadota</taxon>
        <taxon>Gammaproteobacteria</taxon>
        <taxon>Alteromonadales</taxon>
        <taxon>Alteromonadaceae</taxon>
        <taxon>Bowmanella</taxon>
    </lineage>
</organism>
<dbReference type="SUPFAM" id="SSF53335">
    <property type="entry name" value="S-adenosyl-L-methionine-dependent methyltransferases"/>
    <property type="match status" value="1"/>
</dbReference>
<gene>
    <name evidence="1" type="ORF">J0A66_11655</name>
</gene>
<reference evidence="1" key="1">
    <citation type="submission" date="2021-03" db="EMBL/GenBank/DDBJ databases">
        <title>novel species isolated from a fishpond in China.</title>
        <authorList>
            <person name="Lu H."/>
            <person name="Cai Z."/>
        </authorList>
    </citation>
    <scope>NUCLEOTIDE SEQUENCE</scope>
    <source>
        <strain evidence="1">JCM 30855</strain>
    </source>
</reference>
<keyword evidence="2" id="KW-1185">Reference proteome</keyword>
<proteinExistence type="predicted"/>
<dbReference type="EMBL" id="JAFKCV010000005">
    <property type="protein sequence ID" value="MBN7825883.1"/>
    <property type="molecule type" value="Genomic_DNA"/>
</dbReference>
<sequence length="212" mass="24610">MLCPLCQHTSIGHYHTDKRRDYLHCYRCALVFVDPDQLPSPEQEKTIYDLHQNHPDDAGYLTFLRRLAIPLLERLPANSQGLDYGCGPVPVLAKMLAVEGHKMQWFDPLYHPLPSVHQQRVDFISCTEAIEHFHQPGAIWHNWMDMLNPGGCLAIMTKRVISVERFAHWHYKNDQTHVSFFSEDTFHWLATHHNLQLEVVGSDVVFLYKATV</sequence>
<dbReference type="GO" id="GO:0008168">
    <property type="term" value="F:methyltransferase activity"/>
    <property type="evidence" value="ECO:0007669"/>
    <property type="project" value="UniProtKB-KW"/>
</dbReference>
<evidence type="ECO:0000313" key="1">
    <source>
        <dbReference type="EMBL" id="MBN7825883.1"/>
    </source>
</evidence>
<protein>
    <submittedName>
        <fullName evidence="1">Class I SAM-dependent methyltransferase</fullName>
    </submittedName>
</protein>
<name>A0A939IN13_9ALTE</name>
<dbReference type="AlphaFoldDB" id="A0A939IN13"/>
<keyword evidence="1" id="KW-0808">Transferase</keyword>
<dbReference type="Proteomes" id="UP000664654">
    <property type="component" value="Unassembled WGS sequence"/>
</dbReference>
<dbReference type="Gene3D" id="3.40.50.150">
    <property type="entry name" value="Vaccinia Virus protein VP39"/>
    <property type="match status" value="1"/>
</dbReference>
<dbReference type="GO" id="GO:0032259">
    <property type="term" value="P:methylation"/>
    <property type="evidence" value="ECO:0007669"/>
    <property type="project" value="UniProtKB-KW"/>
</dbReference>
<dbReference type="Pfam" id="PF13489">
    <property type="entry name" value="Methyltransf_23"/>
    <property type="match status" value="1"/>
</dbReference>
<comment type="caution">
    <text evidence="1">The sequence shown here is derived from an EMBL/GenBank/DDBJ whole genome shotgun (WGS) entry which is preliminary data.</text>
</comment>
<dbReference type="InterPro" id="IPR029063">
    <property type="entry name" value="SAM-dependent_MTases_sf"/>
</dbReference>